<dbReference type="OrthoDB" id="7984201at2759"/>
<dbReference type="Gene3D" id="3.20.20.190">
    <property type="entry name" value="Phosphatidylinositol (PI) phosphodiesterase"/>
    <property type="match status" value="1"/>
</dbReference>
<feature type="signal peptide" evidence="1">
    <location>
        <begin position="1"/>
        <end position="23"/>
    </location>
</feature>
<feature type="chain" id="PRO_5040415626" evidence="1">
    <location>
        <begin position="24"/>
        <end position="318"/>
    </location>
</feature>
<comment type="caution">
    <text evidence="2">The sequence shown here is derived from an EMBL/GenBank/DDBJ whole genome shotgun (WGS) entry which is preliminary data.</text>
</comment>
<dbReference type="InterPro" id="IPR017946">
    <property type="entry name" value="PLC-like_Pdiesterase_TIM-brl"/>
</dbReference>
<organism evidence="2 3">
    <name type="scientific">Crepidotus variabilis</name>
    <dbReference type="NCBI Taxonomy" id="179855"/>
    <lineage>
        <taxon>Eukaryota</taxon>
        <taxon>Fungi</taxon>
        <taxon>Dikarya</taxon>
        <taxon>Basidiomycota</taxon>
        <taxon>Agaricomycotina</taxon>
        <taxon>Agaricomycetes</taxon>
        <taxon>Agaricomycetidae</taxon>
        <taxon>Agaricales</taxon>
        <taxon>Agaricineae</taxon>
        <taxon>Crepidotaceae</taxon>
        <taxon>Crepidotus</taxon>
    </lineage>
</organism>
<dbReference type="EMBL" id="MU157835">
    <property type="protein sequence ID" value="KAF9531515.1"/>
    <property type="molecule type" value="Genomic_DNA"/>
</dbReference>
<dbReference type="AlphaFoldDB" id="A0A9P6JTF2"/>
<evidence type="ECO:0000313" key="2">
    <source>
        <dbReference type="EMBL" id="KAF9531515.1"/>
    </source>
</evidence>
<dbReference type="GO" id="GO:0008081">
    <property type="term" value="F:phosphoric diester hydrolase activity"/>
    <property type="evidence" value="ECO:0007669"/>
    <property type="project" value="InterPro"/>
</dbReference>
<keyword evidence="1" id="KW-0732">Signal</keyword>
<protein>
    <submittedName>
        <fullName evidence="2">PLC-like phosphodiesterase</fullName>
    </submittedName>
</protein>
<proteinExistence type="predicted"/>
<dbReference type="Proteomes" id="UP000807306">
    <property type="component" value="Unassembled WGS sequence"/>
</dbReference>
<dbReference type="SUPFAM" id="SSF51695">
    <property type="entry name" value="PLC-like phosphodiesterases"/>
    <property type="match status" value="1"/>
</dbReference>
<name>A0A9P6JTF2_9AGAR</name>
<reference evidence="2" key="1">
    <citation type="submission" date="2020-11" db="EMBL/GenBank/DDBJ databases">
        <authorList>
            <consortium name="DOE Joint Genome Institute"/>
            <person name="Ahrendt S."/>
            <person name="Riley R."/>
            <person name="Andreopoulos W."/>
            <person name="Labutti K."/>
            <person name="Pangilinan J."/>
            <person name="Ruiz-Duenas F.J."/>
            <person name="Barrasa J.M."/>
            <person name="Sanchez-Garcia M."/>
            <person name="Camarero S."/>
            <person name="Miyauchi S."/>
            <person name="Serrano A."/>
            <person name="Linde D."/>
            <person name="Babiker R."/>
            <person name="Drula E."/>
            <person name="Ayuso-Fernandez I."/>
            <person name="Pacheco R."/>
            <person name="Padilla G."/>
            <person name="Ferreira P."/>
            <person name="Barriuso J."/>
            <person name="Kellner H."/>
            <person name="Castanera R."/>
            <person name="Alfaro M."/>
            <person name="Ramirez L."/>
            <person name="Pisabarro A.G."/>
            <person name="Kuo A."/>
            <person name="Tritt A."/>
            <person name="Lipzen A."/>
            <person name="He G."/>
            <person name="Yan M."/>
            <person name="Ng V."/>
            <person name="Cullen D."/>
            <person name="Martin F."/>
            <person name="Rosso M.-N."/>
            <person name="Henrissat B."/>
            <person name="Hibbett D."/>
            <person name="Martinez A.T."/>
            <person name="Grigoriev I.V."/>
        </authorList>
    </citation>
    <scope>NUCLEOTIDE SEQUENCE</scope>
    <source>
        <strain evidence="2">CBS 506.95</strain>
    </source>
</reference>
<evidence type="ECO:0000313" key="3">
    <source>
        <dbReference type="Proteomes" id="UP000807306"/>
    </source>
</evidence>
<accession>A0A9P6JTF2</accession>
<dbReference type="Pfam" id="PF26146">
    <property type="entry name" value="PI-PLC_X"/>
    <property type="match status" value="1"/>
</dbReference>
<keyword evidence="3" id="KW-1185">Reference proteome</keyword>
<gene>
    <name evidence="2" type="ORF">CPB83DRAFT_809249</name>
</gene>
<dbReference type="PANTHER" id="PTHR13593">
    <property type="match status" value="1"/>
</dbReference>
<dbReference type="InterPro" id="IPR051057">
    <property type="entry name" value="PI-PLC_domain"/>
</dbReference>
<sequence length="318" mass="35244">MLSSLRLAATALVSVLFASSALGLPLIRRDQLCNGHSELCERKYGNTTFLGAHDSFAASGNPFALARTQEVDVSAQLNAGVRALQVQTHKNGADIHVCHTSKSLIIRFMLFDGGKTEDYLHKVKLFLDSHPNEVLTLIIANPENIPIKEYIPVFNKTGLTDMAYVPPQPIMSRDDWPTLGSMISSQKRVVIFIDKGAEARTEPASQFILPQFQQMWEDKYDPTDSKFPCKVDRTAGPLAPNQQLSLINHNLNTNILPIGRGVLIPDRLDSPRTNSIQEIQKHAENCAPYVDDRRPNFVLLDFVNVGLGLDAVNKLNGF</sequence>
<dbReference type="GO" id="GO:0006629">
    <property type="term" value="P:lipid metabolic process"/>
    <property type="evidence" value="ECO:0007669"/>
    <property type="project" value="InterPro"/>
</dbReference>
<evidence type="ECO:0000256" key="1">
    <source>
        <dbReference type="SAM" id="SignalP"/>
    </source>
</evidence>
<dbReference type="PANTHER" id="PTHR13593:SF140">
    <property type="entry name" value="PLC-LIKE PHOSPHODIESTERASE"/>
    <property type="match status" value="1"/>
</dbReference>